<keyword evidence="3" id="KW-0813">Transport</keyword>
<keyword evidence="6 8" id="KW-1133">Transmembrane helix</keyword>
<feature type="transmembrane region" description="Helical" evidence="8">
    <location>
        <begin position="12"/>
        <end position="30"/>
    </location>
</feature>
<evidence type="ECO:0000256" key="1">
    <source>
        <dbReference type="ARBA" id="ARBA00004651"/>
    </source>
</evidence>
<dbReference type="InterPro" id="IPR011701">
    <property type="entry name" value="MFS"/>
</dbReference>
<dbReference type="InterPro" id="IPR004812">
    <property type="entry name" value="Efflux_drug-R_Bcr/CmlA"/>
</dbReference>
<dbReference type="CDD" id="cd17320">
    <property type="entry name" value="MFS_MdfA_MDR_like"/>
    <property type="match status" value="1"/>
</dbReference>
<comment type="similarity">
    <text evidence="2">Belongs to the major facilitator superfamily. Bcr/CmlA family.</text>
</comment>
<protein>
    <submittedName>
        <fullName evidence="10">Unannotated protein</fullName>
    </submittedName>
</protein>
<feature type="transmembrane region" description="Helical" evidence="8">
    <location>
        <begin position="375"/>
        <end position="394"/>
    </location>
</feature>
<evidence type="ECO:0000256" key="2">
    <source>
        <dbReference type="ARBA" id="ARBA00006236"/>
    </source>
</evidence>
<evidence type="ECO:0000256" key="8">
    <source>
        <dbReference type="SAM" id="Phobius"/>
    </source>
</evidence>
<reference evidence="10" key="1">
    <citation type="submission" date="2020-05" db="EMBL/GenBank/DDBJ databases">
        <authorList>
            <person name="Chiriac C."/>
            <person name="Salcher M."/>
            <person name="Ghai R."/>
            <person name="Kavagutti S V."/>
        </authorList>
    </citation>
    <scope>NUCLEOTIDE SEQUENCE</scope>
</reference>
<feature type="transmembrane region" description="Helical" evidence="8">
    <location>
        <begin position="82"/>
        <end position="104"/>
    </location>
</feature>
<dbReference type="InterPro" id="IPR036259">
    <property type="entry name" value="MFS_trans_sf"/>
</dbReference>
<gene>
    <name evidence="10" type="ORF">UFOPK3610_01886</name>
</gene>
<dbReference type="NCBIfam" id="TIGR00710">
    <property type="entry name" value="efflux_Bcr_CflA"/>
    <property type="match status" value="1"/>
</dbReference>
<proteinExistence type="inferred from homology"/>
<dbReference type="Pfam" id="PF07690">
    <property type="entry name" value="MFS_1"/>
    <property type="match status" value="1"/>
</dbReference>
<keyword evidence="7 8" id="KW-0472">Membrane</keyword>
<name>A0A6J7IG90_9ZZZZ</name>
<feature type="transmembrane region" description="Helical" evidence="8">
    <location>
        <begin position="217"/>
        <end position="237"/>
    </location>
</feature>
<dbReference type="EMBL" id="CAFBMR010000129">
    <property type="protein sequence ID" value="CAB4929950.1"/>
    <property type="molecule type" value="Genomic_DNA"/>
</dbReference>
<evidence type="ECO:0000256" key="5">
    <source>
        <dbReference type="ARBA" id="ARBA00022692"/>
    </source>
</evidence>
<feature type="transmembrane region" description="Helical" evidence="8">
    <location>
        <begin position="50"/>
        <end position="70"/>
    </location>
</feature>
<dbReference type="PROSITE" id="PS50850">
    <property type="entry name" value="MFS"/>
    <property type="match status" value="1"/>
</dbReference>
<feature type="transmembrane region" description="Helical" evidence="8">
    <location>
        <begin position="347"/>
        <end position="369"/>
    </location>
</feature>
<dbReference type="InterPro" id="IPR020846">
    <property type="entry name" value="MFS_dom"/>
</dbReference>
<sequence>MKLDALETRFGRAWLLIICGSLVSFAPVAFDMMLPAFPQMAETLGVSVGEVQLTLSAALLGMGLGQGLYGPISDRFGRRVPLIVGLCIFIVASIACAFAPSFGILVALRFVQSLGGSAGMVLGRAIVRDRYSGVHLAKAMSSLTTVFALAPVLAPVFGAAILAVATWQWMFIAMAAFGAYALIAVLTLPETLEESRRNNHGLVASVKAYVMIATSPAYRIAGVIAGLTTMCLFAFIASSPAVFMDTYGVSDMGFAIIFGVNALFLVVGAQINIRLLRKFSVHALIRGSLLVLCVCGAVMTLAAVFHWSMFVIIVALAIATSSVGANMGNATSEVLKHFPNNAASASALIGVLQMCLGAAISTILGSLIFSPPLEMSLAILAGAGLALVLATRLGRIDAMPRITA</sequence>
<feature type="transmembrane region" description="Helical" evidence="8">
    <location>
        <begin position="252"/>
        <end position="271"/>
    </location>
</feature>
<dbReference type="GO" id="GO:0005886">
    <property type="term" value="C:plasma membrane"/>
    <property type="evidence" value="ECO:0007669"/>
    <property type="project" value="UniProtKB-SubCell"/>
</dbReference>
<feature type="transmembrane region" description="Helical" evidence="8">
    <location>
        <begin position="110"/>
        <end position="127"/>
    </location>
</feature>
<accession>A0A6J7IG90</accession>
<feature type="transmembrane region" description="Helical" evidence="8">
    <location>
        <begin position="169"/>
        <end position="188"/>
    </location>
</feature>
<organism evidence="10">
    <name type="scientific">freshwater metagenome</name>
    <dbReference type="NCBI Taxonomy" id="449393"/>
    <lineage>
        <taxon>unclassified sequences</taxon>
        <taxon>metagenomes</taxon>
        <taxon>ecological metagenomes</taxon>
    </lineage>
</organism>
<feature type="transmembrane region" description="Helical" evidence="8">
    <location>
        <begin position="309"/>
        <end position="327"/>
    </location>
</feature>
<dbReference type="Gene3D" id="1.20.1720.10">
    <property type="entry name" value="Multidrug resistance protein D"/>
    <property type="match status" value="1"/>
</dbReference>
<dbReference type="SUPFAM" id="SSF103473">
    <property type="entry name" value="MFS general substrate transporter"/>
    <property type="match status" value="1"/>
</dbReference>
<evidence type="ECO:0000256" key="6">
    <source>
        <dbReference type="ARBA" id="ARBA00022989"/>
    </source>
</evidence>
<dbReference type="PANTHER" id="PTHR23502:SF132">
    <property type="entry name" value="POLYAMINE TRANSPORTER 2-RELATED"/>
    <property type="match status" value="1"/>
</dbReference>
<dbReference type="GO" id="GO:1990961">
    <property type="term" value="P:xenobiotic detoxification by transmembrane export across the plasma membrane"/>
    <property type="evidence" value="ECO:0007669"/>
    <property type="project" value="InterPro"/>
</dbReference>
<feature type="transmembrane region" description="Helical" evidence="8">
    <location>
        <begin position="283"/>
        <end position="303"/>
    </location>
</feature>
<comment type="subcellular location">
    <subcellularLocation>
        <location evidence="1">Cell membrane</location>
        <topology evidence="1">Multi-pass membrane protein</topology>
    </subcellularLocation>
</comment>
<evidence type="ECO:0000256" key="3">
    <source>
        <dbReference type="ARBA" id="ARBA00022448"/>
    </source>
</evidence>
<keyword evidence="5 8" id="KW-0812">Transmembrane</keyword>
<keyword evidence="4" id="KW-1003">Cell membrane</keyword>
<dbReference type="AlphaFoldDB" id="A0A6J7IG90"/>
<evidence type="ECO:0000313" key="10">
    <source>
        <dbReference type="EMBL" id="CAB4929950.1"/>
    </source>
</evidence>
<evidence type="ECO:0000259" key="9">
    <source>
        <dbReference type="PROSITE" id="PS50850"/>
    </source>
</evidence>
<dbReference type="GO" id="GO:0042910">
    <property type="term" value="F:xenobiotic transmembrane transporter activity"/>
    <property type="evidence" value="ECO:0007669"/>
    <property type="project" value="InterPro"/>
</dbReference>
<feature type="domain" description="Major facilitator superfamily (MFS) profile" evidence="9">
    <location>
        <begin position="13"/>
        <end position="399"/>
    </location>
</feature>
<feature type="transmembrane region" description="Helical" evidence="8">
    <location>
        <begin position="139"/>
        <end position="163"/>
    </location>
</feature>
<evidence type="ECO:0000256" key="4">
    <source>
        <dbReference type="ARBA" id="ARBA00022475"/>
    </source>
</evidence>
<evidence type="ECO:0000256" key="7">
    <source>
        <dbReference type="ARBA" id="ARBA00023136"/>
    </source>
</evidence>
<dbReference type="PANTHER" id="PTHR23502">
    <property type="entry name" value="MAJOR FACILITATOR SUPERFAMILY"/>
    <property type="match status" value="1"/>
</dbReference>